<keyword evidence="3" id="KW-1185">Reference proteome</keyword>
<protein>
    <submittedName>
        <fullName evidence="2">Uncharacterized protein</fullName>
    </submittedName>
</protein>
<evidence type="ECO:0000313" key="2">
    <source>
        <dbReference type="EMBL" id="KZV55113.1"/>
    </source>
</evidence>
<feature type="compositionally biased region" description="Polar residues" evidence="1">
    <location>
        <begin position="120"/>
        <end position="141"/>
    </location>
</feature>
<feature type="region of interest" description="Disordered" evidence="1">
    <location>
        <begin position="93"/>
        <end position="141"/>
    </location>
</feature>
<name>A0A2Z7D6I5_9LAMI</name>
<dbReference type="AlphaFoldDB" id="A0A2Z7D6I5"/>
<reference evidence="2 3" key="1">
    <citation type="journal article" date="2015" name="Proc. Natl. Acad. Sci. U.S.A.">
        <title>The resurrection genome of Boea hygrometrica: A blueprint for survival of dehydration.</title>
        <authorList>
            <person name="Xiao L."/>
            <person name="Yang G."/>
            <person name="Zhang L."/>
            <person name="Yang X."/>
            <person name="Zhao S."/>
            <person name="Ji Z."/>
            <person name="Zhou Q."/>
            <person name="Hu M."/>
            <person name="Wang Y."/>
            <person name="Chen M."/>
            <person name="Xu Y."/>
            <person name="Jin H."/>
            <person name="Xiao X."/>
            <person name="Hu G."/>
            <person name="Bao F."/>
            <person name="Hu Y."/>
            <person name="Wan P."/>
            <person name="Li L."/>
            <person name="Deng X."/>
            <person name="Kuang T."/>
            <person name="Xiang C."/>
            <person name="Zhu J.K."/>
            <person name="Oliver M.J."/>
            <person name="He Y."/>
        </authorList>
    </citation>
    <scope>NUCLEOTIDE SEQUENCE [LARGE SCALE GENOMIC DNA]</scope>
    <source>
        <strain evidence="3">cv. XS01</strain>
    </source>
</reference>
<gene>
    <name evidence="2" type="ORF">F511_31485</name>
</gene>
<evidence type="ECO:0000256" key="1">
    <source>
        <dbReference type="SAM" id="MobiDB-lite"/>
    </source>
</evidence>
<accession>A0A2Z7D6I5</accession>
<evidence type="ECO:0000313" key="3">
    <source>
        <dbReference type="Proteomes" id="UP000250235"/>
    </source>
</evidence>
<feature type="compositionally biased region" description="Basic and acidic residues" evidence="1">
    <location>
        <begin position="110"/>
        <end position="119"/>
    </location>
</feature>
<sequence length="228" mass="26030">MDLLHRSQQLQHVYIRLLSRELKEIVKQHRALRCLAGLSFLAPEASVAGDATNVDLPQITWVEARKILLTGATPAQLEKPKILSIEFSTQAEQARAEEKQQSQPEEQVQEEEHRLRDMSKSFSSSRFTGNQLQKQNKQTSDRLQLVPPTQVQVVVLLDIFPSTMRIARTVRTFMKHCFGIYKRAFYEKMDAVAANITSSQTTLETSLVHQFTEHLLQIAIDLDLSSCR</sequence>
<dbReference type="EMBL" id="KQ989011">
    <property type="protein sequence ID" value="KZV55113.1"/>
    <property type="molecule type" value="Genomic_DNA"/>
</dbReference>
<dbReference type="Proteomes" id="UP000250235">
    <property type="component" value="Unassembled WGS sequence"/>
</dbReference>
<dbReference type="OrthoDB" id="342281at2759"/>
<proteinExistence type="predicted"/>
<organism evidence="2 3">
    <name type="scientific">Dorcoceras hygrometricum</name>
    <dbReference type="NCBI Taxonomy" id="472368"/>
    <lineage>
        <taxon>Eukaryota</taxon>
        <taxon>Viridiplantae</taxon>
        <taxon>Streptophyta</taxon>
        <taxon>Embryophyta</taxon>
        <taxon>Tracheophyta</taxon>
        <taxon>Spermatophyta</taxon>
        <taxon>Magnoliopsida</taxon>
        <taxon>eudicotyledons</taxon>
        <taxon>Gunneridae</taxon>
        <taxon>Pentapetalae</taxon>
        <taxon>asterids</taxon>
        <taxon>lamiids</taxon>
        <taxon>Lamiales</taxon>
        <taxon>Gesneriaceae</taxon>
        <taxon>Didymocarpoideae</taxon>
        <taxon>Trichosporeae</taxon>
        <taxon>Loxocarpinae</taxon>
        <taxon>Dorcoceras</taxon>
    </lineage>
</organism>